<feature type="compositionally biased region" description="Basic and acidic residues" evidence="6">
    <location>
        <begin position="49"/>
        <end position="60"/>
    </location>
</feature>
<dbReference type="GO" id="GO:0006281">
    <property type="term" value="P:DNA repair"/>
    <property type="evidence" value="ECO:0007669"/>
    <property type="project" value="UniProtKB-KW"/>
</dbReference>
<comment type="caution">
    <text evidence="8">The sequence shown here is derived from an EMBL/GenBank/DDBJ whole genome shotgun (WGS) entry which is preliminary data.</text>
</comment>
<evidence type="ECO:0000313" key="9">
    <source>
        <dbReference type="Proteomes" id="UP000536275"/>
    </source>
</evidence>
<dbReference type="SUPFAM" id="SSF117018">
    <property type="entry name" value="ATP-dependent DNA ligase DNA-binding domain"/>
    <property type="match status" value="1"/>
</dbReference>
<evidence type="ECO:0000256" key="4">
    <source>
        <dbReference type="ARBA" id="ARBA00023172"/>
    </source>
</evidence>
<proteinExistence type="inferred from homology"/>
<evidence type="ECO:0000256" key="1">
    <source>
        <dbReference type="ARBA" id="ARBA00007572"/>
    </source>
</evidence>
<accession>A0A8H6C4L8</accession>
<dbReference type="PANTHER" id="PTHR45674">
    <property type="entry name" value="DNA LIGASE 1/3 FAMILY MEMBER"/>
    <property type="match status" value="1"/>
</dbReference>
<evidence type="ECO:0000256" key="6">
    <source>
        <dbReference type="SAM" id="MobiDB-lite"/>
    </source>
</evidence>
<sequence>MSNKKQQSLARFFGGITPPTGSNSTSPKKQQSLTRFFGSSSNNSSPKKATTEAKQKREATPPKSPPRETILIKAISECYGRETSKIKADYKSTGDLGLIAQKSRSLQPTMFKTAPLDVDTVFDNSLKIAKSTGKESQSKKISIIKQC</sequence>
<gene>
    <name evidence="8" type="ORF">FOB64_000677</name>
</gene>
<evidence type="ECO:0000256" key="2">
    <source>
        <dbReference type="ARBA" id="ARBA00022598"/>
    </source>
</evidence>
<dbReference type="GO" id="GO:1903461">
    <property type="term" value="P:Okazaki fragment processing involved in mitotic DNA replication"/>
    <property type="evidence" value="ECO:0007669"/>
    <property type="project" value="TreeGrafter"/>
</dbReference>
<feature type="domain" description="DNA ligase ATP-dependent N-terminal" evidence="7">
    <location>
        <begin position="67"/>
        <end position="147"/>
    </location>
</feature>
<reference evidence="8 9" key="1">
    <citation type="submission" date="2020-03" db="EMBL/GenBank/DDBJ databases">
        <title>FDA dAtabase for Regulatory Grade micrObial Sequences (FDA-ARGOS): Supporting development and validation of Infectious Disease Dx tests.</title>
        <authorList>
            <person name="Campos J."/>
            <person name="Goldberg B."/>
            <person name="Tallon L."/>
            <person name="Sadzewicz L."/>
            <person name="Vavikolanu K."/>
            <person name="Mehta A."/>
            <person name="Aluvathingal J."/>
            <person name="Nadendla S."/>
            <person name="Nandy P."/>
            <person name="Geyer C."/>
            <person name="Yan Y."/>
            <person name="Sichtig H."/>
        </authorList>
    </citation>
    <scope>NUCLEOTIDE SEQUENCE [LARGE SCALE GENOMIC DNA]</scope>
    <source>
        <strain evidence="8 9">FDAARGOS_656</strain>
    </source>
</reference>
<evidence type="ECO:0000259" key="7">
    <source>
        <dbReference type="Pfam" id="PF04675"/>
    </source>
</evidence>
<dbReference type="GO" id="GO:0005634">
    <property type="term" value="C:nucleus"/>
    <property type="evidence" value="ECO:0007669"/>
    <property type="project" value="TreeGrafter"/>
</dbReference>
<dbReference type="EMBL" id="JABWAD010000007">
    <property type="protein sequence ID" value="KAF6072663.1"/>
    <property type="molecule type" value="Genomic_DNA"/>
</dbReference>
<protein>
    <submittedName>
        <fullName evidence="8">DNA ligase N terminus family protein</fullName>
    </submittedName>
</protein>
<dbReference type="Proteomes" id="UP000536275">
    <property type="component" value="Unassembled WGS sequence"/>
</dbReference>
<keyword evidence="3" id="KW-0227">DNA damage</keyword>
<dbReference type="GO" id="GO:0006310">
    <property type="term" value="P:DNA recombination"/>
    <property type="evidence" value="ECO:0007669"/>
    <property type="project" value="UniProtKB-KW"/>
</dbReference>
<name>A0A8H6C4L8_CANAX</name>
<dbReference type="InterPro" id="IPR050191">
    <property type="entry name" value="ATP-dep_DNA_ligase"/>
</dbReference>
<dbReference type="PANTHER" id="PTHR45674:SF4">
    <property type="entry name" value="DNA LIGASE 1"/>
    <property type="match status" value="1"/>
</dbReference>
<feature type="region of interest" description="Disordered" evidence="6">
    <location>
        <begin position="1"/>
        <end position="69"/>
    </location>
</feature>
<dbReference type="GO" id="GO:0003677">
    <property type="term" value="F:DNA binding"/>
    <property type="evidence" value="ECO:0007669"/>
    <property type="project" value="InterPro"/>
</dbReference>
<organism evidence="8 9">
    <name type="scientific">Candida albicans</name>
    <name type="common">Yeast</name>
    <dbReference type="NCBI Taxonomy" id="5476"/>
    <lineage>
        <taxon>Eukaryota</taxon>
        <taxon>Fungi</taxon>
        <taxon>Dikarya</taxon>
        <taxon>Ascomycota</taxon>
        <taxon>Saccharomycotina</taxon>
        <taxon>Pichiomycetes</taxon>
        <taxon>Debaryomycetaceae</taxon>
        <taxon>Candida/Lodderomyces clade</taxon>
        <taxon>Candida</taxon>
    </lineage>
</organism>
<dbReference type="InterPro" id="IPR036599">
    <property type="entry name" value="DNA_ligase_N_sf"/>
</dbReference>
<evidence type="ECO:0000256" key="5">
    <source>
        <dbReference type="ARBA" id="ARBA00023204"/>
    </source>
</evidence>
<dbReference type="Pfam" id="PF04675">
    <property type="entry name" value="DNA_ligase_A_N"/>
    <property type="match status" value="1"/>
</dbReference>
<dbReference type="GO" id="GO:0003910">
    <property type="term" value="F:DNA ligase (ATP) activity"/>
    <property type="evidence" value="ECO:0007669"/>
    <property type="project" value="InterPro"/>
</dbReference>
<comment type="similarity">
    <text evidence="1">Belongs to the ATP-dependent DNA ligase family.</text>
</comment>
<keyword evidence="5" id="KW-0234">DNA repair</keyword>
<evidence type="ECO:0000256" key="3">
    <source>
        <dbReference type="ARBA" id="ARBA00022763"/>
    </source>
</evidence>
<feature type="compositionally biased region" description="Polar residues" evidence="6">
    <location>
        <begin position="19"/>
        <end position="48"/>
    </location>
</feature>
<dbReference type="AlphaFoldDB" id="A0A8H6C4L8"/>
<dbReference type="Gene3D" id="1.10.3260.10">
    <property type="entry name" value="DNA ligase, ATP-dependent, N-terminal domain"/>
    <property type="match status" value="1"/>
</dbReference>
<dbReference type="GO" id="GO:0005739">
    <property type="term" value="C:mitochondrion"/>
    <property type="evidence" value="ECO:0007669"/>
    <property type="project" value="TreeGrafter"/>
</dbReference>
<keyword evidence="4" id="KW-0233">DNA recombination</keyword>
<keyword evidence="2 8" id="KW-0436">Ligase</keyword>
<evidence type="ECO:0000313" key="8">
    <source>
        <dbReference type="EMBL" id="KAF6072663.1"/>
    </source>
</evidence>
<dbReference type="InterPro" id="IPR012308">
    <property type="entry name" value="DNA_ligase_ATP-dep_N"/>
</dbReference>